<sequence>MKITVLGYYGGYPYRQQATSGYLIQDQGFNLLLDCGSGVLNALQNYLDPLQLDAVVLTHYHHDHIADVGVLQHYWQLNSGSKKHEYLPIYGNTQDPLHFASLNFGDFTKAMPYVDYDKLQLGPFTLHFQKTIHPVPTFAVRIIDSQKKIFTFTADTAYFDGLIDFAQQSDLLITDTNFGAAKTGRIWHMTSTQSGYLAQQAHVRHLLLSHLPQEYPLELLEQEAKKEVSGAMVRRARTGLSLILS</sequence>
<dbReference type="PANTHER" id="PTHR46018">
    <property type="entry name" value="ZINC PHOSPHODIESTERASE ELAC PROTEIN 1"/>
    <property type="match status" value="1"/>
</dbReference>
<dbReference type="PANTHER" id="PTHR46018:SF4">
    <property type="entry name" value="METALLO-HYDROLASE YHFI-RELATED"/>
    <property type="match status" value="1"/>
</dbReference>
<dbReference type="CDD" id="cd07716">
    <property type="entry name" value="RNaseZ_short-form-like_MBL-fold"/>
    <property type="match status" value="1"/>
</dbReference>
<dbReference type="Gene3D" id="3.60.15.10">
    <property type="entry name" value="Ribonuclease Z/Hydroxyacylglutathione hydrolase-like"/>
    <property type="match status" value="1"/>
</dbReference>
<evidence type="ECO:0000313" key="4">
    <source>
        <dbReference type="Proteomes" id="UP000831947"/>
    </source>
</evidence>
<dbReference type="Pfam" id="PF00753">
    <property type="entry name" value="Lactamase_B"/>
    <property type="match status" value="1"/>
</dbReference>
<keyword evidence="4" id="KW-1185">Reference proteome</keyword>
<dbReference type="InterPro" id="IPR001279">
    <property type="entry name" value="Metallo-B-lactamas"/>
</dbReference>
<protein>
    <submittedName>
        <fullName evidence="3">MBL fold metallo-hydrolase</fullName>
    </submittedName>
</protein>
<keyword evidence="1" id="KW-0862">Zinc</keyword>
<feature type="domain" description="Metallo-beta-lactamase" evidence="2">
    <location>
        <begin position="18"/>
        <end position="202"/>
    </location>
</feature>
<gene>
    <name evidence="3" type="ORF">MOO47_05710</name>
</gene>
<dbReference type="Proteomes" id="UP000831947">
    <property type="component" value="Chromosome"/>
</dbReference>
<evidence type="ECO:0000256" key="1">
    <source>
        <dbReference type="ARBA" id="ARBA00022833"/>
    </source>
</evidence>
<dbReference type="SUPFAM" id="SSF56281">
    <property type="entry name" value="Metallo-hydrolase/oxidoreductase"/>
    <property type="match status" value="1"/>
</dbReference>
<proteinExistence type="predicted"/>
<dbReference type="SMART" id="SM00849">
    <property type="entry name" value="Lactamase_B"/>
    <property type="match status" value="1"/>
</dbReference>
<evidence type="ECO:0000313" key="3">
    <source>
        <dbReference type="EMBL" id="UQS83272.1"/>
    </source>
</evidence>
<reference evidence="3 4" key="1">
    <citation type="journal article" date="2022" name="Int. J. Syst. Evol. Microbiol.">
        <title>Apilactobacillus apisilvae sp. nov., Nicolia spurrieriana gen. nov. sp. nov., Bombilactobacillus folatiphilus sp. nov. and Bombilactobacillus thymidiniphilus sp. nov., four new lactic acid bacterial isolates from stingless bees Tetragonula carbonaria and Austroplebeia australis.</title>
        <authorList>
            <person name="Oliphant S.A."/>
            <person name="Watson-Haigh N.S."/>
            <person name="Sumby K.M."/>
            <person name="Gardner J."/>
            <person name="Groom S."/>
            <person name="Jiranek V."/>
        </authorList>
    </citation>
    <scope>NUCLEOTIDE SEQUENCE [LARGE SCALE GENOMIC DNA]</scope>
    <source>
        <strain evidence="3 4">SG4_A1</strain>
    </source>
</reference>
<organism evidence="3 4">
    <name type="scientific">Bombilactobacillus thymidiniphilus</name>
    <dbReference type="NCBI Taxonomy" id="2923363"/>
    <lineage>
        <taxon>Bacteria</taxon>
        <taxon>Bacillati</taxon>
        <taxon>Bacillota</taxon>
        <taxon>Bacilli</taxon>
        <taxon>Lactobacillales</taxon>
        <taxon>Lactobacillaceae</taxon>
        <taxon>Bombilactobacillus</taxon>
    </lineage>
</organism>
<dbReference type="EMBL" id="CP093365">
    <property type="protein sequence ID" value="UQS83272.1"/>
    <property type="molecule type" value="Genomic_DNA"/>
</dbReference>
<dbReference type="InterPro" id="IPR036866">
    <property type="entry name" value="RibonucZ/Hydroxyglut_hydro"/>
</dbReference>
<dbReference type="RefSeq" id="WP_249512498.1">
    <property type="nucleotide sequence ID" value="NZ_CP093365.1"/>
</dbReference>
<evidence type="ECO:0000259" key="2">
    <source>
        <dbReference type="SMART" id="SM00849"/>
    </source>
</evidence>
<accession>A0ABY4PCK0</accession>
<name>A0ABY4PCK0_9LACO</name>